<name>A0A455JMW0_9ALPH</name>
<dbReference type="RefSeq" id="YP_010087604.1">
    <property type="nucleotide sequence ID" value="NC_055561.1"/>
</dbReference>
<comment type="similarity">
    <text evidence="1">Belongs to the herpesviridae ICP22 family.</text>
</comment>
<evidence type="ECO:0000256" key="3">
    <source>
        <dbReference type="ARBA" id="ARBA00022518"/>
    </source>
</evidence>
<dbReference type="EMBL" id="MH036941">
    <property type="protein sequence ID" value="AVT50646.1"/>
    <property type="molecule type" value="Genomic_DNA"/>
</dbReference>
<feature type="compositionally biased region" description="Low complexity" evidence="4">
    <location>
        <begin position="267"/>
        <end position="297"/>
    </location>
</feature>
<dbReference type="Pfam" id="PF02479">
    <property type="entry name" value="Herpes_IE68"/>
    <property type="match status" value="1"/>
</dbReference>
<accession>A0A455JMW0</accession>
<dbReference type="Proteomes" id="UP000676557">
    <property type="component" value="Segment"/>
</dbReference>
<proteinExistence type="inferred from homology"/>
<gene>
    <name evidence="5" type="primary">US1</name>
</gene>
<reference evidence="5 6" key="1">
    <citation type="submission" date="2018-03" db="EMBL/GenBank/DDBJ databases">
        <title>Cervid herpesvirus genomes.</title>
        <authorList>
            <person name="Das Neves C.G."/>
            <person name="Davison A.J."/>
        </authorList>
    </citation>
    <scope>NUCLEOTIDE SEQUENCE [LARGE SCALE GENOMIC DNA]</scope>
    <source>
        <strain evidence="5 6">Canada</strain>
    </source>
</reference>
<feature type="compositionally biased region" description="Low complexity" evidence="4">
    <location>
        <begin position="214"/>
        <end position="227"/>
    </location>
</feature>
<dbReference type="KEGG" id="vg:65102895"/>
<sequence length="307" mass="30618">MSHGQPCPTCDGSCRLCRSPDRVLPGPAPRAAADDDAHARRGPGAFCPGDWRPDARRLAADVNALFRCIATGSALVSADTRALRRALLGFFLLGYTRATPTDACWEALLQLSPEQAGPLRRLLRAAAAAAPAARALSPPARLPAPLFGAECDVSGSDSSSEDYGDDDSGDDDSGDDDRGDGRGGASASALSPAASASALSSALLSSAASASTLSSALSSSASSSSPSDGEDDVFFGEPAPGPAAAPAAGPAAAGGSARRGAGRRRPAPGWRWSSSSSSGSSAAPSPAPSPGAGSRSRPAPPKRRARV</sequence>
<dbReference type="GeneID" id="65102895"/>
<organism evidence="5 6">
    <name type="scientific">Cervid alphaherpesvirus 3</name>
    <dbReference type="NCBI Taxonomy" id="2115790"/>
    <lineage>
        <taxon>Viruses</taxon>
        <taxon>Duplodnaviria</taxon>
        <taxon>Heunggongvirae</taxon>
        <taxon>Peploviricota</taxon>
        <taxon>Herviviricetes</taxon>
        <taxon>Herpesvirales</taxon>
        <taxon>Orthoherpesviridae</taxon>
        <taxon>Alphaherpesvirinae</taxon>
        <taxon>Varicellovirus</taxon>
        <taxon>Varicellovirus cervidalpha3</taxon>
    </lineage>
</organism>
<protein>
    <recommendedName>
        <fullName evidence="2">Transcriptional regulator ICP22 homolog</fullName>
    </recommendedName>
</protein>
<dbReference type="GO" id="GO:0010468">
    <property type="term" value="P:regulation of gene expression"/>
    <property type="evidence" value="ECO:0007669"/>
    <property type="project" value="InterPro"/>
</dbReference>
<keyword evidence="3" id="KW-0244">Early protein</keyword>
<feature type="region of interest" description="Disordered" evidence="4">
    <location>
        <begin position="147"/>
        <end position="188"/>
    </location>
</feature>
<feature type="region of interest" description="Disordered" evidence="4">
    <location>
        <begin position="214"/>
        <end position="307"/>
    </location>
</feature>
<feature type="compositionally biased region" description="Low complexity" evidence="4">
    <location>
        <begin position="242"/>
        <end position="259"/>
    </location>
</feature>
<evidence type="ECO:0000256" key="1">
    <source>
        <dbReference type="ARBA" id="ARBA00007003"/>
    </source>
</evidence>
<feature type="compositionally biased region" description="Acidic residues" evidence="4">
    <location>
        <begin position="159"/>
        <end position="178"/>
    </location>
</feature>
<evidence type="ECO:0000256" key="4">
    <source>
        <dbReference type="SAM" id="MobiDB-lite"/>
    </source>
</evidence>
<dbReference type="InterPro" id="IPR003403">
    <property type="entry name" value="IE68"/>
</dbReference>
<keyword evidence="6" id="KW-1185">Reference proteome</keyword>
<evidence type="ECO:0000313" key="5">
    <source>
        <dbReference type="EMBL" id="AVT50646.1"/>
    </source>
</evidence>
<evidence type="ECO:0000256" key="2">
    <source>
        <dbReference type="ARBA" id="ARBA00021936"/>
    </source>
</evidence>
<evidence type="ECO:0000313" key="6">
    <source>
        <dbReference type="Proteomes" id="UP000676557"/>
    </source>
</evidence>